<dbReference type="PANTHER" id="PTHR13887:SF41">
    <property type="entry name" value="THIOREDOXIN SUPERFAMILY PROTEIN"/>
    <property type="match status" value="1"/>
</dbReference>
<keyword evidence="3" id="KW-1185">Reference proteome</keyword>
<evidence type="ECO:0000313" key="2">
    <source>
        <dbReference type="EMBL" id="MBF9068473.1"/>
    </source>
</evidence>
<reference evidence="2" key="1">
    <citation type="submission" date="2020-11" db="EMBL/GenBank/DDBJ databases">
        <title>Isolation and identification of active actinomycetes.</title>
        <authorList>
            <person name="Yu B."/>
        </authorList>
    </citation>
    <scope>NUCLEOTIDE SEQUENCE</scope>
    <source>
        <strain evidence="2">NEAU-YB345</strain>
    </source>
</reference>
<dbReference type="CDD" id="cd03024">
    <property type="entry name" value="DsbA_FrnE"/>
    <property type="match status" value="1"/>
</dbReference>
<name>A0A931B1F0_9ACTN</name>
<accession>A0A931B1F0</accession>
<organism evidence="2 3">
    <name type="scientific">Streptacidiphilus fuscans</name>
    <dbReference type="NCBI Taxonomy" id="2789292"/>
    <lineage>
        <taxon>Bacteria</taxon>
        <taxon>Bacillati</taxon>
        <taxon>Actinomycetota</taxon>
        <taxon>Actinomycetes</taxon>
        <taxon>Kitasatosporales</taxon>
        <taxon>Streptomycetaceae</taxon>
        <taxon>Streptacidiphilus</taxon>
    </lineage>
</organism>
<dbReference type="AlphaFoldDB" id="A0A931B1F0"/>
<feature type="domain" description="DSBA-like thioredoxin" evidence="1">
    <location>
        <begin position="3"/>
        <end position="203"/>
    </location>
</feature>
<dbReference type="EMBL" id="JADPRT010000003">
    <property type="protein sequence ID" value="MBF9068473.1"/>
    <property type="molecule type" value="Genomic_DNA"/>
</dbReference>
<gene>
    <name evidence="2" type="ORF">I2501_10560</name>
</gene>
<protein>
    <submittedName>
        <fullName evidence="2">DsbA family oxidoreductase</fullName>
    </submittedName>
</protein>
<comment type="caution">
    <text evidence="2">The sequence shown here is derived from an EMBL/GenBank/DDBJ whole genome shotgun (WGS) entry which is preliminary data.</text>
</comment>
<dbReference type="PANTHER" id="PTHR13887">
    <property type="entry name" value="GLUTATHIONE S-TRANSFERASE KAPPA"/>
    <property type="match status" value="1"/>
</dbReference>
<dbReference type="Pfam" id="PF01323">
    <property type="entry name" value="DSBA"/>
    <property type="match status" value="1"/>
</dbReference>
<proteinExistence type="predicted"/>
<dbReference type="InterPro" id="IPR001853">
    <property type="entry name" value="DSBA-like_thioredoxin_dom"/>
</dbReference>
<evidence type="ECO:0000313" key="3">
    <source>
        <dbReference type="Proteomes" id="UP000657385"/>
    </source>
</evidence>
<dbReference type="RefSeq" id="WP_196193597.1">
    <property type="nucleotide sequence ID" value="NZ_JADPRT010000003.1"/>
</dbReference>
<dbReference type="Gene3D" id="3.40.30.10">
    <property type="entry name" value="Glutaredoxin"/>
    <property type="match status" value="1"/>
</dbReference>
<dbReference type="Proteomes" id="UP000657385">
    <property type="component" value="Unassembled WGS sequence"/>
</dbReference>
<sequence length="212" mass="23596">MKVEIYSDIACPWCFIGKRRFDRALEAFAGAEDVEVVYRPFQLVPDAPMEPSPHRAWLEERYGPQSRAMDDRVAAIGKGEGIDYDFDAAQHVNTVHGHRLLWLAEHEYGPKTQADLKERLLAAHFSEGIDVADFAALTEIAVAAGMDRARVEAFLPSDEGRAETASELEHARSIGVSSVPTFVFEGKYAVQGAQETETFLQALEQIKQMQGK</sequence>
<dbReference type="InterPro" id="IPR036249">
    <property type="entry name" value="Thioredoxin-like_sf"/>
</dbReference>
<evidence type="ECO:0000259" key="1">
    <source>
        <dbReference type="Pfam" id="PF01323"/>
    </source>
</evidence>
<dbReference type="GO" id="GO:0016491">
    <property type="term" value="F:oxidoreductase activity"/>
    <property type="evidence" value="ECO:0007669"/>
    <property type="project" value="InterPro"/>
</dbReference>
<dbReference type="SUPFAM" id="SSF52833">
    <property type="entry name" value="Thioredoxin-like"/>
    <property type="match status" value="1"/>
</dbReference>